<evidence type="ECO:0000259" key="1">
    <source>
        <dbReference type="PROSITE" id="PS50822"/>
    </source>
</evidence>
<proteinExistence type="predicted"/>
<dbReference type="GO" id="GO:0003676">
    <property type="term" value="F:nucleic acid binding"/>
    <property type="evidence" value="ECO:0007669"/>
    <property type="project" value="InterPro"/>
</dbReference>
<protein>
    <recommendedName>
        <fullName evidence="1">Piwi domain-containing protein</fullName>
    </recommendedName>
</protein>
<dbReference type="KEGG" id="tba:TERMP_01867"/>
<dbReference type="PATRIC" id="fig|391623.17.peg.1866"/>
<sequence length="803" mass="93519">MKSSEPEEESFPLVEVDSEWNIIRINPEIAKSLFAKTVKTYYGLGKNYVAENLLHDEEKVEFLRRVYELFPYNYLAKSENGIPYYEYYSTAENIDADIVDHLQLIKIGEYHWEELDPHIAVRLITAHIRSSFGEFLKNKLSSRELKDVWIRLPKGRERVSLEFVKKFELGTLGYSIEDGEIWMALRRRSSASAVLLADFPPKVLEYVMIKLKKLAEEAVKQDYRKVRIYSETQPGSGTAAVIDVIIGHDNVIRFLEEHPKGAFHVKKRLEELGKSLDDVNYLLIGVYDNSISLKRALEDENCQYYFTEHNAYLVLTTEVQKELFGRIVDDWRGEIVEEYREKLNEITTSGKLFSQVSGIKGITVNIRENLLVRTLKGEITVKDVKDIMRDESIFLNLLPISEKILNETKRHNLRLLIFYPKKFDERIRKSIFLDQIERLRNGLLSNSFSSVDEVDLIPVSRDRSLDYHKTMLEAGLDKVRDYTLATIIFPEQYNKRDLELREFYNWLKKEFYDETKPLVFQGARVESVFGMYKRYAVPNIVLQMAAKLGVYPYSLETSSGYDYIIGIDYTYWHERDAVSVGGGAVVVSPSGLIEGIYPIAIPSKRESLDMKEILQEWFLKTVQNNPEIMKQGRVTVLISRDGMVPKYERNRIQEFLCEYSDELDMTIEAVEVRKRILTRIWSLDGPNTFYSPVKVGNYTYYMVNAHAGYPLRRKERKIYYSKPYLIGSLYRFQSGKVQPIHGSASRHLVESLIRLQKINYTTTKMDNVRLPLPIDVTHKLINFIRDVNMRVKRVGIPNSLFMA</sequence>
<dbReference type="eggNOG" id="arCOG03890">
    <property type="taxonomic scope" value="Archaea"/>
</dbReference>
<dbReference type="AlphaFoldDB" id="F0LKK8"/>
<accession>F0LKK8</accession>
<dbReference type="PROSITE" id="PS50822">
    <property type="entry name" value="PIWI"/>
    <property type="match status" value="1"/>
</dbReference>
<dbReference type="SUPFAM" id="SSF53098">
    <property type="entry name" value="Ribonuclease H-like"/>
    <property type="match status" value="1"/>
</dbReference>
<dbReference type="HOGENOM" id="CLU_350433_0_0_2"/>
<feature type="domain" description="Piwi" evidence="1">
    <location>
        <begin position="521"/>
        <end position="789"/>
    </location>
</feature>
<name>F0LKK8_THEBM</name>
<gene>
    <name evidence="2" type="ordered locus">TERMP_01867</name>
</gene>
<keyword evidence="3" id="KW-1185">Reference proteome</keyword>
<dbReference type="InterPro" id="IPR036397">
    <property type="entry name" value="RNaseH_sf"/>
</dbReference>
<evidence type="ECO:0000313" key="2">
    <source>
        <dbReference type="EMBL" id="ADT84842.1"/>
    </source>
</evidence>
<dbReference type="Pfam" id="PF02171">
    <property type="entry name" value="Piwi"/>
    <property type="match status" value="1"/>
</dbReference>
<evidence type="ECO:0000313" key="3">
    <source>
        <dbReference type="Proteomes" id="UP000007478"/>
    </source>
</evidence>
<organism evidence="2 3">
    <name type="scientific">Thermococcus barophilus (strain DSM 11836 / MP)</name>
    <dbReference type="NCBI Taxonomy" id="391623"/>
    <lineage>
        <taxon>Archaea</taxon>
        <taxon>Methanobacteriati</taxon>
        <taxon>Methanobacteriota</taxon>
        <taxon>Thermococci</taxon>
        <taxon>Thermococcales</taxon>
        <taxon>Thermococcaceae</taxon>
        <taxon>Thermococcus</taxon>
    </lineage>
</organism>
<dbReference type="Proteomes" id="UP000007478">
    <property type="component" value="Chromosome"/>
</dbReference>
<dbReference type="Gene3D" id="3.30.420.10">
    <property type="entry name" value="Ribonuclease H-like superfamily/Ribonuclease H"/>
    <property type="match status" value="1"/>
</dbReference>
<dbReference type="Gene3D" id="3.40.50.2300">
    <property type="match status" value="1"/>
</dbReference>
<reference evidence="2 3" key="1">
    <citation type="journal article" date="2011" name="J. Bacteriol.">
        <title>Complete genome sequence of the hyperthermophilic, piezophilic, heterotrophic, and carboxydotrophic archaeon Thermococcus barophilus MP.</title>
        <authorList>
            <person name="Vannier P."/>
            <person name="Marteinsson V.T."/>
            <person name="Fridjonsson O.H."/>
            <person name="Oger P."/>
            <person name="Jebbar M."/>
        </authorList>
    </citation>
    <scope>NUCLEOTIDE SEQUENCE [LARGE SCALE GENOMIC DNA]</scope>
    <source>
        <strain evidence="3">DSM 11836 / MP</strain>
    </source>
</reference>
<dbReference type="InterPro" id="IPR003165">
    <property type="entry name" value="Piwi"/>
</dbReference>
<dbReference type="EMBL" id="CP002372">
    <property type="protein sequence ID" value="ADT84842.1"/>
    <property type="molecule type" value="Genomic_DNA"/>
</dbReference>
<dbReference type="InterPro" id="IPR012337">
    <property type="entry name" value="RNaseH-like_sf"/>
</dbReference>